<reference evidence="2 3" key="1">
    <citation type="submission" date="2015-10" db="EMBL/GenBank/DDBJ databases">
        <title>Genome analyses suggest a sexual origin of heterokaryosis in a supposedly ancient asexual fungus.</title>
        <authorList>
            <person name="Ropars J."/>
            <person name="Sedzielewska K."/>
            <person name="Noel J."/>
            <person name="Charron P."/>
            <person name="Farinelli L."/>
            <person name="Marton T."/>
            <person name="Kruger M."/>
            <person name="Pelin A."/>
            <person name="Brachmann A."/>
            <person name="Corradi N."/>
        </authorList>
    </citation>
    <scope>NUCLEOTIDE SEQUENCE [LARGE SCALE GENOMIC DNA]</scope>
    <source>
        <strain evidence="2 3">A4</strain>
    </source>
</reference>
<feature type="compositionally biased region" description="Acidic residues" evidence="1">
    <location>
        <begin position="7"/>
        <end position="22"/>
    </location>
</feature>
<organism evidence="2 3">
    <name type="scientific">Rhizophagus irregularis</name>
    <dbReference type="NCBI Taxonomy" id="588596"/>
    <lineage>
        <taxon>Eukaryota</taxon>
        <taxon>Fungi</taxon>
        <taxon>Fungi incertae sedis</taxon>
        <taxon>Mucoromycota</taxon>
        <taxon>Glomeromycotina</taxon>
        <taxon>Glomeromycetes</taxon>
        <taxon>Glomerales</taxon>
        <taxon>Glomeraceae</taxon>
        <taxon>Rhizophagus</taxon>
    </lineage>
</organism>
<gene>
    <name evidence="2" type="ORF">RhiirA4_468290</name>
</gene>
<comment type="caution">
    <text evidence="2">The sequence shown here is derived from an EMBL/GenBank/DDBJ whole genome shotgun (WGS) entry which is preliminary data.</text>
</comment>
<evidence type="ECO:0000313" key="3">
    <source>
        <dbReference type="Proteomes" id="UP000234323"/>
    </source>
</evidence>
<feature type="compositionally biased region" description="Basic residues" evidence="1">
    <location>
        <begin position="28"/>
        <end position="38"/>
    </location>
</feature>
<keyword evidence="3" id="KW-1185">Reference proteome</keyword>
<dbReference type="AlphaFoldDB" id="A0A2I1GXH5"/>
<name>A0A2I1GXH5_9GLOM</name>
<dbReference type="Proteomes" id="UP000234323">
    <property type="component" value="Unassembled WGS sequence"/>
</dbReference>
<evidence type="ECO:0000256" key="1">
    <source>
        <dbReference type="SAM" id="MobiDB-lite"/>
    </source>
</evidence>
<feature type="region of interest" description="Disordered" evidence="1">
    <location>
        <begin position="1"/>
        <end position="45"/>
    </location>
</feature>
<evidence type="ECO:0000313" key="2">
    <source>
        <dbReference type="EMBL" id="PKY51325.1"/>
    </source>
</evidence>
<protein>
    <submittedName>
        <fullName evidence="2">Uncharacterized protein</fullName>
    </submittedName>
</protein>
<proteinExistence type="predicted"/>
<accession>A0A2I1GXH5</accession>
<sequence length="73" mass="8487">MKTRSNDDEEDGEEDDDDEQDLDSITKSKTRSSLKRSSKTPITQERLPQDKRILLAIYLAIKKGERENVSKKY</sequence>
<dbReference type="EMBL" id="LLXI01001002">
    <property type="protein sequence ID" value="PKY51325.1"/>
    <property type="molecule type" value="Genomic_DNA"/>
</dbReference>